<keyword evidence="5" id="KW-1185">Reference proteome</keyword>
<accession>A0A970B4U7</accession>
<evidence type="ECO:0000313" key="5">
    <source>
        <dbReference type="Proteomes" id="UP000653472"/>
    </source>
</evidence>
<reference evidence="4" key="1">
    <citation type="submission" date="2020-03" db="EMBL/GenBank/DDBJ databases">
        <title>Solimonas marina sp. nov., isolated from deep seawater of the Pacific Ocean.</title>
        <authorList>
            <person name="Liu X."/>
            <person name="Lai Q."/>
            <person name="Sun F."/>
            <person name="Gai Y."/>
            <person name="Li G."/>
            <person name="Shao Z."/>
        </authorList>
    </citation>
    <scope>NUCLEOTIDE SEQUENCE</scope>
    <source>
        <strain evidence="4">C16B3</strain>
    </source>
</reference>
<evidence type="ECO:0000256" key="2">
    <source>
        <dbReference type="ARBA" id="ARBA00022801"/>
    </source>
</evidence>
<comment type="caution">
    <text evidence="4">The sequence shown here is derived from an EMBL/GenBank/DDBJ whole genome shotgun (WGS) entry which is preliminary data.</text>
</comment>
<sequence length="235" mass="24954">MSAALDTGFGIGALETAAEAGLSWRYRLPLPAQPRQLLVLCHGVGADEMSLAAVAAAVDADTLVVLARGPLTLAPGHYGWFRVAFTAQGPQIDAAQADAARRTLIGFVEYLQQRHDRRPAQTVVAGFSQGGIISASVALTAPQIVAGFAVLSGRILPELRAQLAAPAALAQLQGYIAHGEVDDKLPIFWAERARQWLTELGVPHEAHRYPIGHGIDAAVRDDFVAWLRRSAALSA</sequence>
<dbReference type="Proteomes" id="UP000653472">
    <property type="component" value="Unassembled WGS sequence"/>
</dbReference>
<dbReference type="InterPro" id="IPR003140">
    <property type="entry name" value="PLipase/COase/thioEstase"/>
</dbReference>
<dbReference type="SUPFAM" id="SSF53474">
    <property type="entry name" value="alpha/beta-Hydrolases"/>
    <property type="match status" value="1"/>
</dbReference>
<gene>
    <name evidence="4" type="ORF">G7Y82_01130</name>
</gene>
<evidence type="ECO:0000256" key="1">
    <source>
        <dbReference type="ARBA" id="ARBA00006499"/>
    </source>
</evidence>
<dbReference type="RefSeq" id="WP_168146158.1">
    <property type="nucleotide sequence ID" value="NZ_JAAVXB010000001.1"/>
</dbReference>
<dbReference type="EMBL" id="JAAVXB010000001">
    <property type="protein sequence ID" value="NKF20900.1"/>
    <property type="molecule type" value="Genomic_DNA"/>
</dbReference>
<dbReference type="PANTHER" id="PTHR10655">
    <property type="entry name" value="LYSOPHOSPHOLIPASE-RELATED"/>
    <property type="match status" value="1"/>
</dbReference>
<feature type="domain" description="Phospholipase/carboxylesterase/thioesterase" evidence="3">
    <location>
        <begin position="34"/>
        <end position="217"/>
    </location>
</feature>
<dbReference type="Gene3D" id="3.40.50.1820">
    <property type="entry name" value="alpha/beta hydrolase"/>
    <property type="match status" value="1"/>
</dbReference>
<dbReference type="InterPro" id="IPR050565">
    <property type="entry name" value="LYPA1-2/EST-like"/>
</dbReference>
<comment type="similarity">
    <text evidence="1">Belongs to the AB hydrolase superfamily. AB hydrolase 2 family.</text>
</comment>
<organism evidence="4 5">
    <name type="scientific">Solimonas marina</name>
    <dbReference type="NCBI Taxonomy" id="2714601"/>
    <lineage>
        <taxon>Bacteria</taxon>
        <taxon>Pseudomonadati</taxon>
        <taxon>Pseudomonadota</taxon>
        <taxon>Gammaproteobacteria</taxon>
        <taxon>Nevskiales</taxon>
        <taxon>Nevskiaceae</taxon>
        <taxon>Solimonas</taxon>
    </lineage>
</organism>
<dbReference type="AlphaFoldDB" id="A0A970B4U7"/>
<dbReference type="Pfam" id="PF02230">
    <property type="entry name" value="Abhydrolase_2"/>
    <property type="match status" value="1"/>
</dbReference>
<evidence type="ECO:0000313" key="4">
    <source>
        <dbReference type="EMBL" id="NKF20900.1"/>
    </source>
</evidence>
<name>A0A970B4U7_9GAMM</name>
<proteinExistence type="inferred from homology"/>
<dbReference type="InterPro" id="IPR029058">
    <property type="entry name" value="AB_hydrolase_fold"/>
</dbReference>
<dbReference type="PANTHER" id="PTHR10655:SF17">
    <property type="entry name" value="LYSOPHOSPHOLIPASE-LIKE PROTEIN 1"/>
    <property type="match status" value="1"/>
</dbReference>
<evidence type="ECO:0000259" key="3">
    <source>
        <dbReference type="Pfam" id="PF02230"/>
    </source>
</evidence>
<dbReference type="GO" id="GO:0016787">
    <property type="term" value="F:hydrolase activity"/>
    <property type="evidence" value="ECO:0007669"/>
    <property type="project" value="UniProtKB-KW"/>
</dbReference>
<protein>
    <submittedName>
        <fullName evidence="4">Phospholipase</fullName>
    </submittedName>
</protein>
<keyword evidence="2" id="KW-0378">Hydrolase</keyword>